<keyword evidence="2" id="KW-1185">Reference proteome</keyword>
<name>A0A327VZB8_9BACT</name>
<evidence type="ECO:0000313" key="2">
    <source>
        <dbReference type="Proteomes" id="UP000249819"/>
    </source>
</evidence>
<dbReference type="OrthoDB" id="680826at2"/>
<gene>
    <name evidence="1" type="ORF">CLV59_105262</name>
</gene>
<dbReference type="RefSeq" id="WP_111593167.1">
    <property type="nucleotide sequence ID" value="NZ_QLMA01000005.1"/>
</dbReference>
<organism evidence="1 2">
    <name type="scientific">Chitinophaga dinghuensis</name>
    <dbReference type="NCBI Taxonomy" id="1539050"/>
    <lineage>
        <taxon>Bacteria</taxon>
        <taxon>Pseudomonadati</taxon>
        <taxon>Bacteroidota</taxon>
        <taxon>Chitinophagia</taxon>
        <taxon>Chitinophagales</taxon>
        <taxon>Chitinophagaceae</taxon>
        <taxon>Chitinophaga</taxon>
    </lineage>
</organism>
<reference evidence="1 2" key="1">
    <citation type="submission" date="2018-06" db="EMBL/GenBank/DDBJ databases">
        <title>Genomic Encyclopedia of Archaeal and Bacterial Type Strains, Phase II (KMG-II): from individual species to whole genera.</title>
        <authorList>
            <person name="Goeker M."/>
        </authorList>
    </citation>
    <scope>NUCLEOTIDE SEQUENCE [LARGE SCALE GENOMIC DNA]</scope>
    <source>
        <strain evidence="1 2">DSM 29821</strain>
    </source>
</reference>
<accession>A0A327VZB8</accession>
<dbReference type="Proteomes" id="UP000249819">
    <property type="component" value="Unassembled WGS sequence"/>
</dbReference>
<comment type="caution">
    <text evidence="1">The sequence shown here is derived from an EMBL/GenBank/DDBJ whole genome shotgun (WGS) entry which is preliminary data.</text>
</comment>
<sequence length="68" mass="8051">MSVQNALDSIQLFRNSENKPAIVLLRLQDLVDYATNQDKPFTLDELKKALQIDWELRWIKYSPFDRVV</sequence>
<protein>
    <submittedName>
        <fullName evidence="1">Uncharacterized protein</fullName>
    </submittedName>
</protein>
<evidence type="ECO:0000313" key="1">
    <source>
        <dbReference type="EMBL" id="RAJ80154.1"/>
    </source>
</evidence>
<proteinExistence type="predicted"/>
<dbReference type="EMBL" id="QLMA01000005">
    <property type="protein sequence ID" value="RAJ80154.1"/>
    <property type="molecule type" value="Genomic_DNA"/>
</dbReference>
<dbReference type="AlphaFoldDB" id="A0A327VZB8"/>